<sequence>MTDNTNGAPDITDPNDLAFLAMMRTATFGGNVTLPSGLTLTPEQIRELTADS</sequence>
<dbReference type="AlphaFoldDB" id="A0A378WDX0"/>
<proteinExistence type="predicted"/>
<organism evidence="1 2">
    <name type="scientific">Mycolicibacterium fortuitum</name>
    <name type="common">Mycobacterium fortuitum</name>
    <dbReference type="NCBI Taxonomy" id="1766"/>
    <lineage>
        <taxon>Bacteria</taxon>
        <taxon>Bacillati</taxon>
        <taxon>Actinomycetota</taxon>
        <taxon>Actinomycetes</taxon>
        <taxon>Mycobacteriales</taxon>
        <taxon>Mycobacteriaceae</taxon>
        <taxon>Mycolicibacterium</taxon>
    </lineage>
</organism>
<evidence type="ECO:0000313" key="1">
    <source>
        <dbReference type="EMBL" id="SUA31446.1"/>
    </source>
</evidence>
<evidence type="ECO:0000313" key="2">
    <source>
        <dbReference type="Proteomes" id="UP000255389"/>
    </source>
</evidence>
<dbReference type="Proteomes" id="UP000255389">
    <property type="component" value="Unassembled WGS sequence"/>
</dbReference>
<name>A0A378WDX0_MYCFO</name>
<reference evidence="1 2" key="1">
    <citation type="submission" date="2018-06" db="EMBL/GenBank/DDBJ databases">
        <authorList>
            <consortium name="Pathogen Informatics"/>
            <person name="Doyle S."/>
        </authorList>
    </citation>
    <scope>NUCLEOTIDE SEQUENCE [LARGE SCALE GENOMIC DNA]</scope>
    <source>
        <strain evidence="1 2">NCTC1542</strain>
    </source>
</reference>
<accession>A0A378WDX0</accession>
<dbReference type="EMBL" id="UGQY01000006">
    <property type="protein sequence ID" value="SUA31446.1"/>
    <property type="molecule type" value="Genomic_DNA"/>
</dbReference>
<protein>
    <submittedName>
        <fullName evidence="1">Uncharacterized protein</fullName>
    </submittedName>
</protein>
<gene>
    <name evidence="1" type="ORF">NCTC1542_06800</name>
</gene>